<evidence type="ECO:0000256" key="1">
    <source>
        <dbReference type="SAM" id="MobiDB-lite"/>
    </source>
</evidence>
<dbReference type="AlphaFoldDB" id="A0A7I9VE00"/>
<keyword evidence="2" id="KW-0472">Membrane</keyword>
<keyword evidence="2" id="KW-1133">Transmembrane helix</keyword>
<organism evidence="4 5">
    <name type="scientific">Gordonia spumicola</name>
    <dbReference type="NCBI Taxonomy" id="589161"/>
    <lineage>
        <taxon>Bacteria</taxon>
        <taxon>Bacillati</taxon>
        <taxon>Actinomycetota</taxon>
        <taxon>Actinomycetes</taxon>
        <taxon>Mycobacteriales</taxon>
        <taxon>Gordoniaceae</taxon>
        <taxon>Gordonia</taxon>
    </lineage>
</organism>
<dbReference type="PROSITE" id="PS51724">
    <property type="entry name" value="SPOR"/>
    <property type="match status" value="1"/>
</dbReference>
<dbReference type="GO" id="GO:0042834">
    <property type="term" value="F:peptidoglycan binding"/>
    <property type="evidence" value="ECO:0007669"/>
    <property type="project" value="InterPro"/>
</dbReference>
<sequence>MNTRRDWVLPAIVGVIVVLVGVLGIVAWLVMTDKPSTSAADEASSVPTTTLRQAPQRTSTVTVTPPQTVTQTVQPPVTVTQTPRTTIAAPDSGSAPYYAQFGAFDSYENAVAMRDQHYNSVITSGSSVGSSSRWVVVRPASSYSEAASVCAQFSDGSCVVKNAE</sequence>
<evidence type="ECO:0000259" key="3">
    <source>
        <dbReference type="PROSITE" id="PS51724"/>
    </source>
</evidence>
<accession>A0A7I9VE00</accession>
<feature type="region of interest" description="Disordered" evidence="1">
    <location>
        <begin position="38"/>
        <end position="63"/>
    </location>
</feature>
<dbReference type="InterPro" id="IPR007730">
    <property type="entry name" value="SPOR-like_dom"/>
</dbReference>
<feature type="domain" description="SPOR" evidence="3">
    <location>
        <begin position="91"/>
        <end position="164"/>
    </location>
</feature>
<proteinExistence type="predicted"/>
<feature type="compositionally biased region" description="Polar residues" evidence="1">
    <location>
        <begin position="38"/>
        <end position="53"/>
    </location>
</feature>
<comment type="caution">
    <text evidence="4">The sequence shown here is derived from an EMBL/GenBank/DDBJ whole genome shotgun (WGS) entry which is preliminary data.</text>
</comment>
<evidence type="ECO:0000313" key="4">
    <source>
        <dbReference type="EMBL" id="GEE03250.1"/>
    </source>
</evidence>
<dbReference type="Proteomes" id="UP000444960">
    <property type="component" value="Unassembled WGS sequence"/>
</dbReference>
<dbReference type="RefSeq" id="WP_161896785.1">
    <property type="nucleotide sequence ID" value="NZ_BJOV01000005.1"/>
</dbReference>
<gene>
    <name evidence="4" type="ORF">nbrc107696_36960</name>
</gene>
<dbReference type="SUPFAM" id="SSF110997">
    <property type="entry name" value="Sporulation related repeat"/>
    <property type="match status" value="1"/>
</dbReference>
<keyword evidence="2" id="KW-0812">Transmembrane</keyword>
<name>A0A7I9VE00_9ACTN</name>
<dbReference type="EMBL" id="BJOV01000005">
    <property type="protein sequence ID" value="GEE03250.1"/>
    <property type="molecule type" value="Genomic_DNA"/>
</dbReference>
<dbReference type="Pfam" id="PF05036">
    <property type="entry name" value="SPOR"/>
    <property type="match status" value="1"/>
</dbReference>
<dbReference type="OrthoDB" id="4382181at2"/>
<evidence type="ECO:0000313" key="5">
    <source>
        <dbReference type="Proteomes" id="UP000444960"/>
    </source>
</evidence>
<keyword evidence="5" id="KW-1185">Reference proteome</keyword>
<dbReference type="InterPro" id="IPR036680">
    <property type="entry name" value="SPOR-like_sf"/>
</dbReference>
<feature type="transmembrane region" description="Helical" evidence="2">
    <location>
        <begin position="7"/>
        <end position="31"/>
    </location>
</feature>
<protein>
    <recommendedName>
        <fullName evidence="3">SPOR domain-containing protein</fullName>
    </recommendedName>
</protein>
<evidence type="ECO:0000256" key="2">
    <source>
        <dbReference type="SAM" id="Phobius"/>
    </source>
</evidence>
<reference evidence="5" key="1">
    <citation type="submission" date="2019-06" db="EMBL/GenBank/DDBJ databases">
        <title>Gordonia isolated from sludge of a wastewater treatment plant.</title>
        <authorList>
            <person name="Tamura T."/>
            <person name="Aoyama K."/>
            <person name="Kang Y."/>
            <person name="Saito S."/>
            <person name="Akiyama N."/>
            <person name="Yazawa K."/>
            <person name="Gonoi T."/>
            <person name="Mikami Y."/>
        </authorList>
    </citation>
    <scope>NUCLEOTIDE SEQUENCE [LARGE SCALE GENOMIC DNA]</scope>
    <source>
        <strain evidence="5">NBRC 107696</strain>
    </source>
</reference>